<name>A0A3G8ZKF3_9ACTN</name>
<dbReference type="Proteomes" id="UP000268084">
    <property type="component" value="Chromosome"/>
</dbReference>
<accession>A0A3G8ZKF3</accession>
<dbReference type="EMBL" id="CP034170">
    <property type="protein sequence ID" value="AZI57792.1"/>
    <property type="molecule type" value="Genomic_DNA"/>
</dbReference>
<evidence type="ECO:0000256" key="1">
    <source>
        <dbReference type="SAM" id="MobiDB-lite"/>
    </source>
</evidence>
<feature type="compositionally biased region" description="Polar residues" evidence="1">
    <location>
        <begin position="113"/>
        <end position="123"/>
    </location>
</feature>
<sequence>MNSNGRNERPQNSLLVEAGLVLQIIAEKLEPVLLAAQERVQQAAAPSGHAAEQTHQAGCTSCPVCALLTYAKSDNGELHQHLTQGALLIVNSLLSILTPAGGAEEAGSDRAQPESTPSASPATAVQRVDIQ</sequence>
<evidence type="ECO:0000313" key="2">
    <source>
        <dbReference type="EMBL" id="AZI57792.1"/>
    </source>
</evidence>
<keyword evidence="3" id="KW-1185">Reference proteome</keyword>
<dbReference type="AlphaFoldDB" id="A0A3G8ZKF3"/>
<organism evidence="2 3">
    <name type="scientific">Nakamurella antarctica</name>
    <dbReference type="NCBI Taxonomy" id="1902245"/>
    <lineage>
        <taxon>Bacteria</taxon>
        <taxon>Bacillati</taxon>
        <taxon>Actinomycetota</taxon>
        <taxon>Actinomycetes</taxon>
        <taxon>Nakamurellales</taxon>
        <taxon>Nakamurellaceae</taxon>
        <taxon>Nakamurella</taxon>
    </lineage>
</organism>
<proteinExistence type="predicted"/>
<reference evidence="2 3" key="1">
    <citation type="submission" date="2018-11" db="EMBL/GenBank/DDBJ databases">
        <authorList>
            <person name="Da X."/>
        </authorList>
    </citation>
    <scope>NUCLEOTIDE SEQUENCE [LARGE SCALE GENOMIC DNA]</scope>
    <source>
        <strain evidence="2 3">S14-144</strain>
    </source>
</reference>
<reference evidence="2 3" key="2">
    <citation type="submission" date="2018-12" db="EMBL/GenBank/DDBJ databases">
        <title>Nakamurella antarcticus sp. nov., isolated from Antarctica South Shetland Islands soil.</title>
        <authorList>
            <person name="Peng F."/>
        </authorList>
    </citation>
    <scope>NUCLEOTIDE SEQUENCE [LARGE SCALE GENOMIC DNA]</scope>
    <source>
        <strain evidence="2 3">S14-144</strain>
    </source>
</reference>
<feature type="region of interest" description="Disordered" evidence="1">
    <location>
        <begin position="101"/>
        <end position="131"/>
    </location>
</feature>
<dbReference type="OrthoDB" id="4558606at2"/>
<dbReference type="KEGG" id="nak:EH165_06150"/>
<protein>
    <submittedName>
        <fullName evidence="2">Uncharacterized protein</fullName>
    </submittedName>
</protein>
<dbReference type="RefSeq" id="WP_124798528.1">
    <property type="nucleotide sequence ID" value="NZ_CP034170.1"/>
</dbReference>
<gene>
    <name evidence="2" type="ORF">EH165_06150</name>
</gene>
<evidence type="ECO:0000313" key="3">
    <source>
        <dbReference type="Proteomes" id="UP000268084"/>
    </source>
</evidence>